<comment type="caution">
    <text evidence="3">The sequence shown here is derived from an EMBL/GenBank/DDBJ whole genome shotgun (WGS) entry which is preliminary data.</text>
</comment>
<dbReference type="PANTHER" id="PTHR11802">
    <property type="entry name" value="SERINE PROTEASE FAMILY S10 SERINE CARBOXYPEPTIDASE"/>
    <property type="match status" value="1"/>
</dbReference>
<keyword evidence="3" id="KW-0378">Hydrolase</keyword>
<evidence type="ECO:0000256" key="2">
    <source>
        <dbReference type="SAM" id="SignalP"/>
    </source>
</evidence>
<name>A0AAD4MRR4_9BILA</name>
<evidence type="ECO:0000313" key="3">
    <source>
        <dbReference type="EMBL" id="KAI1702086.1"/>
    </source>
</evidence>
<dbReference type="InterPro" id="IPR001563">
    <property type="entry name" value="Peptidase_S10"/>
</dbReference>
<dbReference type="GO" id="GO:0004185">
    <property type="term" value="F:serine-type carboxypeptidase activity"/>
    <property type="evidence" value="ECO:0007669"/>
    <property type="project" value="InterPro"/>
</dbReference>
<protein>
    <submittedName>
        <fullName evidence="3">Serine carboxypeptidase domain-containing protein</fullName>
    </submittedName>
</protein>
<keyword evidence="4" id="KW-1185">Reference proteome</keyword>
<dbReference type="PANTHER" id="PTHR11802:SF418">
    <property type="entry name" value="SERINE CARBOXYPEPTIDASE CTSA-1.1"/>
    <property type="match status" value="1"/>
</dbReference>
<feature type="signal peptide" evidence="2">
    <location>
        <begin position="1"/>
        <end position="22"/>
    </location>
</feature>
<sequence>MVLFYINFFVFFAVTRFLLSEAYIQNGTDEILRLPGLDSELSSRQFSGFLSATETNLLHYWFVESQSQPASDPLVFWFNGGPGCSSMLGFLNEMAPYRASNDGQTLIENHDAWNKKKWVGFTIGRYGNAKESLYRLATEEFANNCAQRQILI</sequence>
<dbReference type="Proteomes" id="UP001201812">
    <property type="component" value="Unassembled WGS sequence"/>
</dbReference>
<keyword evidence="3" id="KW-0121">Carboxypeptidase</keyword>
<dbReference type="SUPFAM" id="SSF53474">
    <property type="entry name" value="alpha/beta-Hydrolases"/>
    <property type="match status" value="1"/>
</dbReference>
<feature type="chain" id="PRO_5042207746" evidence="2">
    <location>
        <begin position="23"/>
        <end position="152"/>
    </location>
</feature>
<dbReference type="AlphaFoldDB" id="A0AAD4MRR4"/>
<organism evidence="3 4">
    <name type="scientific">Ditylenchus destructor</name>
    <dbReference type="NCBI Taxonomy" id="166010"/>
    <lineage>
        <taxon>Eukaryota</taxon>
        <taxon>Metazoa</taxon>
        <taxon>Ecdysozoa</taxon>
        <taxon>Nematoda</taxon>
        <taxon>Chromadorea</taxon>
        <taxon>Rhabditida</taxon>
        <taxon>Tylenchina</taxon>
        <taxon>Tylenchomorpha</taxon>
        <taxon>Sphaerularioidea</taxon>
        <taxon>Anguinidae</taxon>
        <taxon>Anguininae</taxon>
        <taxon>Ditylenchus</taxon>
    </lineage>
</organism>
<accession>A0AAD4MRR4</accession>
<dbReference type="GO" id="GO:0006508">
    <property type="term" value="P:proteolysis"/>
    <property type="evidence" value="ECO:0007669"/>
    <property type="project" value="InterPro"/>
</dbReference>
<dbReference type="Pfam" id="PF00450">
    <property type="entry name" value="Peptidase_S10"/>
    <property type="match status" value="1"/>
</dbReference>
<proteinExistence type="inferred from homology"/>
<evidence type="ECO:0000256" key="1">
    <source>
        <dbReference type="ARBA" id="ARBA00009431"/>
    </source>
</evidence>
<gene>
    <name evidence="3" type="ORF">DdX_15678</name>
</gene>
<dbReference type="EMBL" id="JAKKPZ010000105">
    <property type="protein sequence ID" value="KAI1702086.1"/>
    <property type="molecule type" value="Genomic_DNA"/>
</dbReference>
<keyword evidence="3" id="KW-0645">Protease</keyword>
<keyword evidence="2" id="KW-0732">Signal</keyword>
<dbReference type="Gene3D" id="3.40.50.1820">
    <property type="entry name" value="alpha/beta hydrolase"/>
    <property type="match status" value="1"/>
</dbReference>
<reference evidence="3" key="1">
    <citation type="submission" date="2022-01" db="EMBL/GenBank/DDBJ databases">
        <title>Genome Sequence Resource for Two Populations of Ditylenchus destructor, the Migratory Endoparasitic Phytonematode.</title>
        <authorList>
            <person name="Zhang H."/>
            <person name="Lin R."/>
            <person name="Xie B."/>
        </authorList>
    </citation>
    <scope>NUCLEOTIDE SEQUENCE</scope>
    <source>
        <strain evidence="3">BazhouSP</strain>
    </source>
</reference>
<comment type="similarity">
    <text evidence="1">Belongs to the peptidase S10 family.</text>
</comment>
<dbReference type="InterPro" id="IPR029058">
    <property type="entry name" value="AB_hydrolase_fold"/>
</dbReference>
<evidence type="ECO:0000313" key="4">
    <source>
        <dbReference type="Proteomes" id="UP001201812"/>
    </source>
</evidence>